<dbReference type="InterPro" id="IPR012296">
    <property type="entry name" value="Nuclease_put_TT1808"/>
</dbReference>
<dbReference type="PANTHER" id="PTHR35400">
    <property type="entry name" value="SLR1083 PROTEIN"/>
    <property type="match status" value="1"/>
</dbReference>
<dbReference type="SUPFAM" id="SSF52980">
    <property type="entry name" value="Restriction endonuclease-like"/>
    <property type="match status" value="1"/>
</dbReference>
<dbReference type="eggNOG" id="COG4636">
    <property type="taxonomic scope" value="Bacteria"/>
</dbReference>
<dbReference type="Proteomes" id="UP000007882">
    <property type="component" value="Chromosome"/>
</dbReference>
<sequence>MGRGVMGPVVVRHSNPDNPGDAMTTSLLLPQKPVTEPEFLAIGETPERIELFDGSLHVTPAPTPRHQRLSTRLAIALTPVVEDAGLLLHEAVNVRVGTDRIPIPDLVITGEIDFDELVIDASAVRLVCEILSPSNGDTDRVLKSHYYATAGIPWYLLADPVSGTLRLFGLDGSAYTEVQVATPGVPLRLTEPVTVTIDPERLLPPR</sequence>
<evidence type="ECO:0000313" key="3">
    <source>
        <dbReference type="Proteomes" id="UP000007882"/>
    </source>
</evidence>
<dbReference type="InterPro" id="IPR011335">
    <property type="entry name" value="Restrct_endonuc-II-like"/>
</dbReference>
<name>I0HHV4_ACTM4</name>
<gene>
    <name evidence="2" type="ordered locus">AMIS_73710</name>
</gene>
<dbReference type="Pfam" id="PF05685">
    <property type="entry name" value="Uma2"/>
    <property type="match status" value="1"/>
</dbReference>
<evidence type="ECO:0000259" key="1">
    <source>
        <dbReference type="Pfam" id="PF05685"/>
    </source>
</evidence>
<dbReference type="KEGG" id="ams:AMIS_73710"/>
<dbReference type="STRING" id="512565.AMIS_73710"/>
<proteinExistence type="predicted"/>
<reference evidence="2 3" key="1">
    <citation type="submission" date="2012-02" db="EMBL/GenBank/DDBJ databases">
        <title>Complete genome sequence of Actinoplanes missouriensis 431 (= NBRC 102363).</title>
        <authorList>
            <person name="Ohnishi Y."/>
            <person name="Ishikawa J."/>
            <person name="Sekine M."/>
            <person name="Hosoyama A."/>
            <person name="Harada T."/>
            <person name="Narita H."/>
            <person name="Hata T."/>
            <person name="Konno Y."/>
            <person name="Tutikane K."/>
            <person name="Fujita N."/>
            <person name="Horinouchi S."/>
            <person name="Hayakawa M."/>
        </authorList>
    </citation>
    <scope>NUCLEOTIDE SEQUENCE [LARGE SCALE GENOMIC DNA]</scope>
    <source>
        <strain evidence="3">ATCC 14538 / DSM 43046 / CBS 188.64 / JCM 3121 / NBRC 102363 / NCIMB 12654 / NRRL B-3342 / UNCC 431</strain>
    </source>
</reference>
<dbReference type="AlphaFoldDB" id="I0HHV4"/>
<evidence type="ECO:0000313" key="2">
    <source>
        <dbReference type="EMBL" id="BAL92591.1"/>
    </source>
</evidence>
<keyword evidence="3" id="KW-1185">Reference proteome</keyword>
<accession>I0HHV4</accession>
<dbReference type="HOGENOM" id="CLU_076312_4_0_11"/>
<dbReference type="InterPro" id="IPR008538">
    <property type="entry name" value="Uma2"/>
</dbReference>
<dbReference type="EMBL" id="AP012319">
    <property type="protein sequence ID" value="BAL92591.1"/>
    <property type="molecule type" value="Genomic_DNA"/>
</dbReference>
<organism evidence="2 3">
    <name type="scientific">Actinoplanes missouriensis (strain ATCC 14538 / DSM 43046 / CBS 188.64 / JCM 3121 / NBRC 102363 / NCIMB 12654 / NRRL B-3342 / UNCC 431)</name>
    <dbReference type="NCBI Taxonomy" id="512565"/>
    <lineage>
        <taxon>Bacteria</taxon>
        <taxon>Bacillati</taxon>
        <taxon>Actinomycetota</taxon>
        <taxon>Actinomycetes</taxon>
        <taxon>Micromonosporales</taxon>
        <taxon>Micromonosporaceae</taxon>
        <taxon>Actinoplanes</taxon>
    </lineage>
</organism>
<dbReference type="PANTHER" id="PTHR35400:SF3">
    <property type="entry name" value="SLL1072 PROTEIN"/>
    <property type="match status" value="1"/>
</dbReference>
<feature type="domain" description="Putative restriction endonuclease" evidence="1">
    <location>
        <begin position="38"/>
        <end position="193"/>
    </location>
</feature>
<protein>
    <recommendedName>
        <fullName evidence="1">Putative restriction endonuclease domain-containing protein</fullName>
    </recommendedName>
</protein>
<dbReference type="CDD" id="cd06260">
    <property type="entry name" value="DUF820-like"/>
    <property type="match status" value="1"/>
</dbReference>
<dbReference type="Gene3D" id="3.90.1570.10">
    <property type="entry name" value="tt1808, chain A"/>
    <property type="match status" value="1"/>
</dbReference>
<dbReference type="PATRIC" id="fig|512565.3.peg.7380"/>